<dbReference type="GO" id="GO:0016740">
    <property type="term" value="F:transferase activity"/>
    <property type="evidence" value="ECO:0007669"/>
    <property type="project" value="UniProtKB-KW"/>
</dbReference>
<protein>
    <submittedName>
        <fullName evidence="3">TusA-related sulfurtransferase</fullName>
    </submittedName>
</protein>
<evidence type="ECO:0000313" key="4">
    <source>
        <dbReference type="Proteomes" id="UP000199568"/>
    </source>
</evidence>
<evidence type="ECO:0000256" key="1">
    <source>
        <dbReference type="ARBA" id="ARBA00008984"/>
    </source>
</evidence>
<dbReference type="Proteomes" id="UP000199568">
    <property type="component" value="Unassembled WGS sequence"/>
</dbReference>
<dbReference type="RefSeq" id="WP_090446590.1">
    <property type="nucleotide sequence ID" value="NZ_FOHU01000025.1"/>
</dbReference>
<reference evidence="3 4" key="1">
    <citation type="submission" date="2016-10" db="EMBL/GenBank/DDBJ databases">
        <authorList>
            <person name="de Groot N.N."/>
        </authorList>
    </citation>
    <scope>NUCLEOTIDE SEQUENCE [LARGE SCALE GENOMIC DNA]</scope>
    <source>
        <strain evidence="3 4">DSM 18979</strain>
    </source>
</reference>
<dbReference type="CDD" id="cd03421">
    <property type="entry name" value="SirA_like_N"/>
    <property type="match status" value="1"/>
</dbReference>
<dbReference type="InterPro" id="IPR036868">
    <property type="entry name" value="TusA-like_sf"/>
</dbReference>
<organism evidence="3 4">
    <name type="scientific">Natronincola peptidivorans</name>
    <dbReference type="NCBI Taxonomy" id="426128"/>
    <lineage>
        <taxon>Bacteria</taxon>
        <taxon>Bacillati</taxon>
        <taxon>Bacillota</taxon>
        <taxon>Clostridia</taxon>
        <taxon>Peptostreptococcales</taxon>
        <taxon>Natronincolaceae</taxon>
        <taxon>Natronincola</taxon>
    </lineage>
</organism>
<keyword evidence="4" id="KW-1185">Reference proteome</keyword>
<name>A0A1I0GR42_9FIRM</name>
<dbReference type="AlphaFoldDB" id="A0A1I0GR42"/>
<keyword evidence="3" id="KW-0808">Transferase</keyword>
<accession>A0A1I0GR42</accession>
<dbReference type="Pfam" id="PF01206">
    <property type="entry name" value="TusA"/>
    <property type="match status" value="1"/>
</dbReference>
<evidence type="ECO:0000259" key="2">
    <source>
        <dbReference type="Pfam" id="PF01206"/>
    </source>
</evidence>
<dbReference type="STRING" id="426128.SAMN05660297_03334"/>
<evidence type="ECO:0000313" key="3">
    <source>
        <dbReference type="EMBL" id="SET73833.1"/>
    </source>
</evidence>
<dbReference type="InterPro" id="IPR001455">
    <property type="entry name" value="TusA-like"/>
</dbReference>
<dbReference type="Gene3D" id="3.30.110.40">
    <property type="entry name" value="TusA-like domain"/>
    <property type="match status" value="1"/>
</dbReference>
<feature type="domain" description="UPF0033" evidence="2">
    <location>
        <begin position="4"/>
        <end position="70"/>
    </location>
</feature>
<gene>
    <name evidence="3" type="ORF">SAMN05660297_03334</name>
</gene>
<dbReference type="PANTHER" id="PTHR33279">
    <property type="entry name" value="SULFUR CARRIER PROTEIN YEDF-RELATED"/>
    <property type="match status" value="1"/>
</dbReference>
<sequence>MSNIVDARGRSCPEPVVMTGQAVAAYNGETIEVLVDSMVAVENIKRFAGSKGFEVEVKENDEEYSLLIKK</sequence>
<proteinExistence type="inferred from homology"/>
<dbReference type="SUPFAM" id="SSF64307">
    <property type="entry name" value="SirA-like"/>
    <property type="match status" value="1"/>
</dbReference>
<comment type="similarity">
    <text evidence="1">Belongs to the sulfur carrier protein TusA family.</text>
</comment>
<dbReference type="EMBL" id="FOHU01000025">
    <property type="protein sequence ID" value="SET73833.1"/>
    <property type="molecule type" value="Genomic_DNA"/>
</dbReference>
<dbReference type="PANTHER" id="PTHR33279:SF6">
    <property type="entry name" value="SULFUR CARRIER PROTEIN YEDF-RELATED"/>
    <property type="match status" value="1"/>
</dbReference>
<dbReference type="OrthoDB" id="9797352at2"/>